<dbReference type="GO" id="GO:0032259">
    <property type="term" value="P:methylation"/>
    <property type="evidence" value="ECO:0007669"/>
    <property type="project" value="UniProtKB-KW"/>
</dbReference>
<keyword evidence="5" id="KW-0808">Transferase</keyword>
<dbReference type="RefSeq" id="WP_130610027.1">
    <property type="nucleotide sequence ID" value="NZ_AP019368.1"/>
</dbReference>
<evidence type="ECO:0000259" key="13">
    <source>
        <dbReference type="PROSITE" id="PS50122"/>
    </source>
</evidence>
<dbReference type="GO" id="GO:0005737">
    <property type="term" value="C:cytoplasm"/>
    <property type="evidence" value="ECO:0007669"/>
    <property type="project" value="UniProtKB-SubCell"/>
</dbReference>
<comment type="catalytic activity">
    <reaction evidence="8 9">
        <text>[protein]-L-glutamate 5-O-methyl ester + H2O = L-glutamyl-[protein] + methanol + H(+)</text>
        <dbReference type="Rhea" id="RHEA:23236"/>
        <dbReference type="Rhea" id="RHEA-COMP:10208"/>
        <dbReference type="Rhea" id="RHEA-COMP:10311"/>
        <dbReference type="ChEBI" id="CHEBI:15377"/>
        <dbReference type="ChEBI" id="CHEBI:15378"/>
        <dbReference type="ChEBI" id="CHEBI:17790"/>
        <dbReference type="ChEBI" id="CHEBI:29973"/>
        <dbReference type="ChEBI" id="CHEBI:82795"/>
        <dbReference type="EC" id="3.1.1.61"/>
    </reaction>
</comment>
<dbReference type="Pfam" id="PF00072">
    <property type="entry name" value="Response_reg"/>
    <property type="match status" value="2"/>
</dbReference>
<dbReference type="HAMAP" id="MF_00099">
    <property type="entry name" value="CheB_chemtxs"/>
    <property type="match status" value="1"/>
</dbReference>
<evidence type="ECO:0000256" key="4">
    <source>
        <dbReference type="ARBA" id="ARBA00022603"/>
    </source>
</evidence>
<evidence type="ECO:0000256" key="5">
    <source>
        <dbReference type="ARBA" id="ARBA00022679"/>
    </source>
</evidence>
<dbReference type="PROSITE" id="PS50110">
    <property type="entry name" value="RESPONSE_REGULATORY"/>
    <property type="match status" value="2"/>
</dbReference>
<comment type="catalytic activity">
    <reaction evidence="9">
        <text>L-glutaminyl-[protein] + H2O = L-glutamyl-[protein] + NH4(+)</text>
        <dbReference type="Rhea" id="RHEA:16441"/>
        <dbReference type="Rhea" id="RHEA-COMP:10207"/>
        <dbReference type="Rhea" id="RHEA-COMP:10208"/>
        <dbReference type="ChEBI" id="CHEBI:15377"/>
        <dbReference type="ChEBI" id="CHEBI:28938"/>
        <dbReference type="ChEBI" id="CHEBI:29973"/>
        <dbReference type="ChEBI" id="CHEBI:30011"/>
        <dbReference type="EC" id="3.5.1.44"/>
    </reaction>
</comment>
<evidence type="ECO:0000256" key="3">
    <source>
        <dbReference type="ARBA" id="ARBA00022500"/>
    </source>
</evidence>
<dbReference type="OrthoDB" id="5291131at2"/>
<evidence type="ECO:0000256" key="1">
    <source>
        <dbReference type="ARBA" id="ARBA00001541"/>
    </source>
</evidence>
<keyword evidence="6" id="KW-0949">S-adenosyl-L-methionine</keyword>
<sequence>MYSEWNDLILKIKNIVNEETGNQLSENNISMVESRLQKRLTFLGMNTPKEYLDYLQKNLLQEKKAIISLFTTHHSFFFREYFHFEDVEKKYLKKILNAKKDKTIRIWSAACSQGQEAYSLSMLFHKLKQENKLNNCDFKILATDVDHESLEYAKNAVYIYKDISQVPMSYIHGNWLRGRGEIRDYVKPKLHIKDSVTFEEVNLIKINNKFLTEKFDIIFCRNVLIYFNDEQIKEIIKNLLARLEPHGILVLGISESINGYNLPVKLLSNAIYSHSTHEEKEFSSPIPETKKPLAKVLVVDDSPTILLLMKKILSTDNGFEVVATVSSAAQAREVLKTSKIDIVTLDIHMPDETGIEYLKSSFVKGKHPPVLIVSSIERDGTNIAKEALDLGASDYVEKPDLKNMAESSEEICFKIDTILKSNKVTDSFNDKPAVQLRDLHDTIRVLIVDDSPTIRTQLKNILAKSKNIKVVGEVEDPRQLDKQIQLLKPDVITLDINMPYLSGIDILRLIIPRYKIPTVVVSALNLEEGSLVMEALELGAVEFFQKPELRNVVEEGKILIEKIILAKSAKISFHRDRVYNYNENKILDEEYLIAIGSSTGGTEALKLILEHLPSQIPPILIVQHIPEVFSKALADRLNNICPFDVVEAKDNDILMPNRVYVAPGNYHMIVRKHVKNLQIQTTGANVVNGHRPSVDVLFNSLAQLKLQKMLGIILTGMGADGAQGLKQLKDAGAKTIAQNEETCVVFGMPREAIKLNAVDFIEPLENIANKIINLTKVSD</sequence>
<dbReference type="InterPro" id="IPR036804">
    <property type="entry name" value="CheR_N_sf"/>
</dbReference>
<dbReference type="PRINTS" id="PR00996">
    <property type="entry name" value="CHERMTFRASE"/>
</dbReference>
<comment type="domain">
    <text evidence="9">Contains a C-terminal catalytic domain, and an N-terminal region which modulates catalytic activity.</text>
</comment>
<keyword evidence="2 9" id="KW-0963">Cytoplasm</keyword>
<organism evidence="15 16">
    <name type="scientific">Fluviispira sanaruensis</name>
    <dbReference type="NCBI Taxonomy" id="2493639"/>
    <lineage>
        <taxon>Bacteria</taxon>
        <taxon>Pseudomonadati</taxon>
        <taxon>Bdellovibrionota</taxon>
        <taxon>Oligoflexia</taxon>
        <taxon>Silvanigrellales</taxon>
        <taxon>Silvanigrellaceae</taxon>
        <taxon>Fluviispira</taxon>
    </lineage>
</organism>
<gene>
    <name evidence="9" type="primary">cheB</name>
    <name evidence="15" type="ORF">JCM31447_21280</name>
</gene>
<dbReference type="GO" id="GO:0000156">
    <property type="term" value="F:phosphorelay response regulator activity"/>
    <property type="evidence" value="ECO:0007669"/>
    <property type="project" value="InterPro"/>
</dbReference>
<evidence type="ECO:0000256" key="6">
    <source>
        <dbReference type="ARBA" id="ARBA00022691"/>
    </source>
</evidence>
<dbReference type="PANTHER" id="PTHR42872:SF6">
    <property type="entry name" value="PROTEIN-GLUTAMATE METHYLESTERASE_PROTEIN-GLUTAMINE GLUTAMINASE"/>
    <property type="match status" value="1"/>
</dbReference>
<dbReference type="InterPro" id="IPR008248">
    <property type="entry name" value="CheB-like"/>
</dbReference>
<evidence type="ECO:0000256" key="9">
    <source>
        <dbReference type="HAMAP-Rule" id="MF_00099"/>
    </source>
</evidence>
<dbReference type="GO" id="GO:0008983">
    <property type="term" value="F:protein-glutamate O-methyltransferase activity"/>
    <property type="evidence" value="ECO:0007669"/>
    <property type="project" value="UniProtKB-EC"/>
</dbReference>
<evidence type="ECO:0000313" key="15">
    <source>
        <dbReference type="EMBL" id="BBH53681.1"/>
    </source>
</evidence>
<evidence type="ECO:0000256" key="7">
    <source>
        <dbReference type="ARBA" id="ARBA00022801"/>
    </source>
</evidence>
<dbReference type="InterPro" id="IPR001789">
    <property type="entry name" value="Sig_transdc_resp-reg_receiver"/>
</dbReference>
<keyword evidence="7 9" id="KW-0378">Hydrolase</keyword>
<keyword evidence="16" id="KW-1185">Reference proteome</keyword>
<dbReference type="Gene3D" id="1.10.155.10">
    <property type="entry name" value="Chemotaxis receptor methyltransferase CheR, N-terminal domain"/>
    <property type="match status" value="1"/>
</dbReference>
<comment type="similarity">
    <text evidence="9">Belongs to the CheB family.</text>
</comment>
<feature type="domain" description="CheB-type methylesterase" evidence="13">
    <location>
        <begin position="586"/>
        <end position="778"/>
    </location>
</feature>
<dbReference type="SMART" id="SM00138">
    <property type="entry name" value="MeTrc"/>
    <property type="match status" value="1"/>
</dbReference>
<accession>A0A4P2VLF3</accession>
<dbReference type="SUPFAM" id="SSF53335">
    <property type="entry name" value="S-adenosyl-L-methionine-dependent methyltransferases"/>
    <property type="match status" value="1"/>
</dbReference>
<dbReference type="Gene3D" id="3.40.50.180">
    <property type="entry name" value="Methylesterase CheB, C-terminal domain"/>
    <property type="match status" value="1"/>
</dbReference>
<keyword evidence="4" id="KW-0489">Methyltransferase</keyword>
<dbReference type="Pfam" id="PF01339">
    <property type="entry name" value="CheB_methylest"/>
    <property type="match status" value="1"/>
</dbReference>
<dbReference type="InterPro" id="IPR022641">
    <property type="entry name" value="CheR_N"/>
</dbReference>
<dbReference type="Gene3D" id="3.40.50.2300">
    <property type="match status" value="2"/>
</dbReference>
<feature type="active site" evidence="9 10">
    <location>
        <position position="720"/>
    </location>
</feature>
<dbReference type="GO" id="GO:0008984">
    <property type="term" value="F:protein-glutamate methylesterase activity"/>
    <property type="evidence" value="ECO:0007669"/>
    <property type="project" value="UniProtKB-UniRule"/>
</dbReference>
<dbReference type="AlphaFoldDB" id="A0A4P2VLF3"/>
<dbReference type="GO" id="GO:0050568">
    <property type="term" value="F:protein-glutamine glutaminase activity"/>
    <property type="evidence" value="ECO:0007669"/>
    <property type="project" value="UniProtKB-UniRule"/>
</dbReference>
<dbReference type="PROSITE" id="PS50123">
    <property type="entry name" value="CHER"/>
    <property type="match status" value="1"/>
</dbReference>
<feature type="modified residue" description="4-aspartylphosphate" evidence="11">
    <location>
        <position position="346"/>
    </location>
</feature>
<feature type="active site" evidence="9 10">
    <location>
        <position position="624"/>
    </location>
</feature>
<evidence type="ECO:0000256" key="11">
    <source>
        <dbReference type="PROSITE-ProRule" id="PRU00169"/>
    </source>
</evidence>
<dbReference type="GO" id="GO:0006935">
    <property type="term" value="P:chemotaxis"/>
    <property type="evidence" value="ECO:0007669"/>
    <property type="project" value="UniProtKB-UniRule"/>
</dbReference>
<dbReference type="EMBL" id="AP019368">
    <property type="protein sequence ID" value="BBH53681.1"/>
    <property type="molecule type" value="Genomic_DNA"/>
</dbReference>
<keyword evidence="3 9" id="KW-0145">Chemotaxis</keyword>
<dbReference type="InterPro" id="IPR000673">
    <property type="entry name" value="Sig_transdc_resp-reg_Me-estase"/>
</dbReference>
<dbReference type="KEGG" id="sbf:JCM31447_21280"/>
<evidence type="ECO:0000313" key="16">
    <source>
        <dbReference type="Proteomes" id="UP000291236"/>
    </source>
</evidence>
<dbReference type="InterPro" id="IPR035909">
    <property type="entry name" value="CheB_C"/>
</dbReference>
<feature type="active site" evidence="9 10">
    <location>
        <position position="598"/>
    </location>
</feature>
<name>A0A4P2VLF3_FLUSA</name>
<dbReference type="EC" id="3.5.1.44" evidence="9"/>
<dbReference type="SUPFAM" id="SSF47757">
    <property type="entry name" value="Chemotaxis receptor methyltransferase CheR, N-terminal domain"/>
    <property type="match status" value="1"/>
</dbReference>
<comment type="PTM">
    <text evidence="9">Phosphorylated by CheA. Phosphorylation of the N-terminal regulatory domain activates the methylesterase activity.</text>
</comment>
<dbReference type="InterPro" id="IPR011006">
    <property type="entry name" value="CheY-like_superfamily"/>
</dbReference>
<dbReference type="PANTHER" id="PTHR42872">
    <property type="entry name" value="PROTEIN-GLUTAMATE METHYLESTERASE/PROTEIN-GLUTAMINE GLUTAMINASE"/>
    <property type="match status" value="1"/>
</dbReference>
<dbReference type="CDD" id="cd16432">
    <property type="entry name" value="CheB_Rec"/>
    <property type="match status" value="1"/>
</dbReference>
<keyword evidence="9 11" id="KW-0597">Phosphoprotein</keyword>
<dbReference type="SMART" id="SM00448">
    <property type="entry name" value="REC"/>
    <property type="match status" value="2"/>
</dbReference>
<dbReference type="NCBIfam" id="NF001965">
    <property type="entry name" value="PRK00742.1"/>
    <property type="match status" value="1"/>
</dbReference>
<dbReference type="Gene3D" id="3.40.50.150">
    <property type="entry name" value="Vaccinia Virus protein VP39"/>
    <property type="match status" value="1"/>
</dbReference>
<feature type="modified residue" description="4-aspartylphosphate" evidence="9 11">
    <location>
        <position position="495"/>
    </location>
</feature>
<dbReference type="Pfam" id="PF03705">
    <property type="entry name" value="CheR_N"/>
    <property type="match status" value="1"/>
</dbReference>
<evidence type="ECO:0000259" key="12">
    <source>
        <dbReference type="PROSITE" id="PS50110"/>
    </source>
</evidence>
<evidence type="ECO:0000256" key="8">
    <source>
        <dbReference type="ARBA" id="ARBA00048267"/>
    </source>
</evidence>
<dbReference type="SUPFAM" id="SSF52172">
    <property type="entry name" value="CheY-like"/>
    <property type="match status" value="2"/>
</dbReference>
<proteinExistence type="inferred from homology"/>
<reference evidence="15 16" key="1">
    <citation type="submission" date="2018-12" db="EMBL/GenBank/DDBJ databases">
        <title>Rubrispira sanarue gen. nov., sp., nov., a member of the order Silvanigrellales, isolated from a brackish lake in Hamamatsu Japan.</title>
        <authorList>
            <person name="Maejima Y."/>
            <person name="Iino T."/>
            <person name="Muraguchi Y."/>
            <person name="Fukuda K."/>
            <person name="Nojiri H."/>
            <person name="Ohkuma M."/>
            <person name="Moriuchi R."/>
            <person name="Dohra H."/>
            <person name="Kimbara K."/>
            <person name="Shintani M."/>
        </authorList>
    </citation>
    <scope>NUCLEOTIDE SEQUENCE [LARGE SCALE GENOMIC DNA]</scope>
    <source>
        <strain evidence="15 16">RF1110005</strain>
    </source>
</reference>
<comment type="subcellular location">
    <subcellularLocation>
        <location evidence="9">Cytoplasm</location>
    </subcellularLocation>
</comment>
<feature type="domain" description="Response regulatory" evidence="12">
    <location>
        <begin position="295"/>
        <end position="413"/>
    </location>
</feature>
<dbReference type="EC" id="3.1.1.61" evidence="9"/>
<dbReference type="InterPro" id="IPR000780">
    <property type="entry name" value="CheR_MeTrfase"/>
</dbReference>
<evidence type="ECO:0000259" key="14">
    <source>
        <dbReference type="PROSITE" id="PS50123"/>
    </source>
</evidence>
<dbReference type="PROSITE" id="PS50122">
    <property type="entry name" value="CHEB"/>
    <property type="match status" value="1"/>
</dbReference>
<dbReference type="Proteomes" id="UP000291236">
    <property type="component" value="Chromosome"/>
</dbReference>
<protein>
    <recommendedName>
        <fullName evidence="9">Protein-glutamate methylesterase/protein-glutamine glutaminase</fullName>
        <ecNumber evidence="9">3.1.1.61</ecNumber>
        <ecNumber evidence="9">3.5.1.44</ecNumber>
    </recommendedName>
</protein>
<comment type="function">
    <text evidence="9">Involved in chemotaxis. Part of a chemotaxis signal transduction system that modulates chemotaxis in response to various stimuli. Catalyzes the demethylation of specific methylglutamate residues introduced into the chemoreceptors (methyl-accepting chemotaxis proteins or MCP) by CheR. Also mediates the irreversible deamidation of specific glutamine residues to glutamic acid.</text>
</comment>
<dbReference type="Pfam" id="PF01739">
    <property type="entry name" value="CheR"/>
    <property type="match status" value="1"/>
</dbReference>
<dbReference type="InterPro" id="IPR022642">
    <property type="entry name" value="CheR_C"/>
</dbReference>
<evidence type="ECO:0000256" key="10">
    <source>
        <dbReference type="PROSITE-ProRule" id="PRU00050"/>
    </source>
</evidence>
<comment type="catalytic activity">
    <reaction evidence="1">
        <text>L-glutamyl-[protein] + S-adenosyl-L-methionine = [protein]-L-glutamate 5-O-methyl ester + S-adenosyl-L-homocysteine</text>
        <dbReference type="Rhea" id="RHEA:24452"/>
        <dbReference type="Rhea" id="RHEA-COMP:10208"/>
        <dbReference type="Rhea" id="RHEA-COMP:10311"/>
        <dbReference type="ChEBI" id="CHEBI:29973"/>
        <dbReference type="ChEBI" id="CHEBI:57856"/>
        <dbReference type="ChEBI" id="CHEBI:59789"/>
        <dbReference type="ChEBI" id="CHEBI:82795"/>
        <dbReference type="EC" id="2.1.1.80"/>
    </reaction>
</comment>
<feature type="domain" description="Response regulatory" evidence="12">
    <location>
        <begin position="444"/>
        <end position="561"/>
    </location>
</feature>
<feature type="domain" description="CheR-type methyltransferase" evidence="14">
    <location>
        <begin position="11"/>
        <end position="277"/>
    </location>
</feature>
<dbReference type="InterPro" id="IPR029063">
    <property type="entry name" value="SAM-dependent_MTases_sf"/>
</dbReference>
<dbReference type="CDD" id="cd17541">
    <property type="entry name" value="REC_CheB-like"/>
    <property type="match status" value="2"/>
</dbReference>
<evidence type="ECO:0000256" key="2">
    <source>
        <dbReference type="ARBA" id="ARBA00022490"/>
    </source>
</evidence>
<dbReference type="SUPFAM" id="SSF52738">
    <property type="entry name" value="Methylesterase CheB, C-terminal domain"/>
    <property type="match status" value="1"/>
</dbReference>